<feature type="domain" description="Carbohydrate kinase FGGY C-terminal" evidence="11">
    <location>
        <begin position="252"/>
        <end position="437"/>
    </location>
</feature>
<feature type="domain" description="Carbohydrate kinase FGGY N-terminal" evidence="10">
    <location>
        <begin position="1"/>
        <end position="242"/>
    </location>
</feature>
<keyword evidence="6 8" id="KW-0067">ATP-binding</keyword>
<keyword evidence="5 8" id="KW-0418">Kinase</keyword>
<evidence type="ECO:0000259" key="11">
    <source>
        <dbReference type="Pfam" id="PF02782"/>
    </source>
</evidence>
<evidence type="ECO:0000256" key="1">
    <source>
        <dbReference type="ARBA" id="ARBA00009156"/>
    </source>
</evidence>
<dbReference type="PANTHER" id="PTHR43095:SF6">
    <property type="entry name" value="XYLULOSE KINASE"/>
    <property type="match status" value="1"/>
</dbReference>
<dbReference type="HAMAP" id="MF_02220">
    <property type="entry name" value="XylB"/>
    <property type="match status" value="1"/>
</dbReference>
<keyword evidence="7 8" id="KW-0119">Carbohydrate metabolism</keyword>
<feature type="binding site" evidence="8">
    <location>
        <begin position="79"/>
        <end position="80"/>
    </location>
    <ligand>
        <name>substrate</name>
    </ligand>
</feature>
<dbReference type="EC" id="2.7.1.17" evidence="8 9"/>
<dbReference type="InterPro" id="IPR018485">
    <property type="entry name" value="FGGY_C"/>
</dbReference>
<dbReference type="PIRSF" id="PIRSF000538">
    <property type="entry name" value="GlpK"/>
    <property type="match status" value="1"/>
</dbReference>
<evidence type="ECO:0000256" key="2">
    <source>
        <dbReference type="ARBA" id="ARBA00022629"/>
    </source>
</evidence>
<dbReference type="InterPro" id="IPR018484">
    <property type="entry name" value="FGGY_N"/>
</dbReference>
<dbReference type="Gene3D" id="3.30.420.40">
    <property type="match status" value="2"/>
</dbReference>
<dbReference type="CDD" id="cd07808">
    <property type="entry name" value="ASKHA_NBD_FGGY_EcXK-like"/>
    <property type="match status" value="1"/>
</dbReference>
<evidence type="ECO:0000313" key="13">
    <source>
        <dbReference type="Proteomes" id="UP000199647"/>
    </source>
</evidence>
<evidence type="ECO:0000256" key="7">
    <source>
        <dbReference type="ARBA" id="ARBA00023277"/>
    </source>
</evidence>
<comment type="catalytic activity">
    <reaction evidence="8 9">
        <text>D-xylulose + ATP = D-xylulose 5-phosphate + ADP + H(+)</text>
        <dbReference type="Rhea" id="RHEA:10964"/>
        <dbReference type="ChEBI" id="CHEBI:15378"/>
        <dbReference type="ChEBI" id="CHEBI:17140"/>
        <dbReference type="ChEBI" id="CHEBI:30616"/>
        <dbReference type="ChEBI" id="CHEBI:57737"/>
        <dbReference type="ChEBI" id="CHEBI:456216"/>
        <dbReference type="EC" id="2.7.1.17"/>
    </reaction>
</comment>
<comment type="similarity">
    <text evidence="1 8 9">Belongs to the FGGY kinase family.</text>
</comment>
<evidence type="ECO:0000256" key="8">
    <source>
        <dbReference type="HAMAP-Rule" id="MF_02220"/>
    </source>
</evidence>
<dbReference type="SUPFAM" id="SSF53067">
    <property type="entry name" value="Actin-like ATPase domain"/>
    <property type="match status" value="2"/>
</dbReference>
<evidence type="ECO:0000256" key="6">
    <source>
        <dbReference type="ARBA" id="ARBA00022840"/>
    </source>
</evidence>
<keyword evidence="13" id="KW-1185">Reference proteome</keyword>
<keyword evidence="3 8" id="KW-0808">Transferase</keyword>
<dbReference type="Pfam" id="PF02782">
    <property type="entry name" value="FGGY_C"/>
    <property type="match status" value="1"/>
</dbReference>
<evidence type="ECO:0000313" key="12">
    <source>
        <dbReference type="EMBL" id="SER03460.1"/>
    </source>
</evidence>
<sequence>MYIGIDLGTSSVKAVLIDENQTILGSASSPLQVSRPEPGWSEQTAESWIAATTAAMDELAKAYPREMTGVRGIGLSGQMHGATLLDAADRPLRPCILWNDVRSAAEAAEIDAMPMARTITGNITFPGFTAPKVVWVQRHEPEIFAKVGKIVLPKDYLRLWLSGEHGTDMSDAAGTSWLDVGARRWSDEMLEATGLTRDHMPPLYEGTDVTGMLRAELAERWGISGRPVIAGGAGDNAATAAGVGTVAPGSAFISLGTSGVLFAANERFSPNPDSAVHAFCHALPNTWHQMGVILSAAASIEWLAQTFGTTAADLVAPLEGAAGGPGSLLFLPYLSGERTPHNDAHIRGSFIGLSHDSDRTAMARAVLEGVAYAFADSLEALRVAGATVTRATAVGGGSRSQAWLQILADTLGIVIDIPADGDFGAAFGAARLGLIAAEGADPVAICAPPAIRSSIEPDRARSEQYQGAWHRYRALYPAIKEATAL</sequence>
<dbReference type="EMBL" id="FOFG01000010">
    <property type="protein sequence ID" value="SER03460.1"/>
    <property type="molecule type" value="Genomic_DNA"/>
</dbReference>
<dbReference type="InterPro" id="IPR050406">
    <property type="entry name" value="FGGY_Carb_Kinase"/>
</dbReference>
<dbReference type="Pfam" id="PF00370">
    <property type="entry name" value="FGGY_N"/>
    <property type="match status" value="1"/>
</dbReference>
<comment type="function">
    <text evidence="8">Catalyzes the phosphorylation of D-xylulose to D-xylulose 5-phosphate.</text>
</comment>
<gene>
    <name evidence="8 9" type="primary">xylB</name>
    <name evidence="12" type="ORF">SAMN05216548_110110</name>
</gene>
<proteinExistence type="inferred from homology"/>
<dbReference type="GO" id="GO:0042732">
    <property type="term" value="P:D-xylose metabolic process"/>
    <property type="evidence" value="ECO:0007669"/>
    <property type="project" value="UniProtKB-KW"/>
</dbReference>
<evidence type="ECO:0000256" key="4">
    <source>
        <dbReference type="ARBA" id="ARBA00022741"/>
    </source>
</evidence>
<name>A0A1H9KWC4_9HYPH</name>
<dbReference type="STRING" id="1855383.SAMN05216548_110110"/>
<dbReference type="GO" id="GO:0005998">
    <property type="term" value="P:xylulose catabolic process"/>
    <property type="evidence" value="ECO:0007669"/>
    <property type="project" value="UniProtKB-UniRule"/>
</dbReference>
<feature type="active site" description="Proton acceptor" evidence="8">
    <location>
        <position position="235"/>
    </location>
</feature>
<dbReference type="Proteomes" id="UP000199647">
    <property type="component" value="Unassembled WGS sequence"/>
</dbReference>
<dbReference type="InterPro" id="IPR006000">
    <property type="entry name" value="Xylulokinase"/>
</dbReference>
<evidence type="ECO:0000256" key="3">
    <source>
        <dbReference type="ARBA" id="ARBA00022679"/>
    </source>
</evidence>
<keyword evidence="2 8" id="KW-0859">Xylose metabolism</keyword>
<evidence type="ECO:0000259" key="10">
    <source>
        <dbReference type="Pfam" id="PF00370"/>
    </source>
</evidence>
<dbReference type="InterPro" id="IPR018483">
    <property type="entry name" value="Carb_kinase_FGGY_CS"/>
</dbReference>
<reference evidence="12 13" key="1">
    <citation type="submission" date="2016-10" db="EMBL/GenBank/DDBJ databases">
        <authorList>
            <person name="de Groot N.N."/>
        </authorList>
    </citation>
    <scope>NUCLEOTIDE SEQUENCE [LARGE SCALE GENOMIC DNA]</scope>
    <source>
        <strain evidence="12 13">A52C2</strain>
    </source>
</reference>
<dbReference type="GO" id="GO:0004856">
    <property type="term" value="F:D-xylulokinase activity"/>
    <property type="evidence" value="ECO:0007669"/>
    <property type="project" value="UniProtKB-UniRule"/>
</dbReference>
<dbReference type="InterPro" id="IPR043129">
    <property type="entry name" value="ATPase_NBD"/>
</dbReference>
<organism evidence="12 13">
    <name type="scientific">Faunimonas pinastri</name>
    <dbReference type="NCBI Taxonomy" id="1855383"/>
    <lineage>
        <taxon>Bacteria</taxon>
        <taxon>Pseudomonadati</taxon>
        <taxon>Pseudomonadota</taxon>
        <taxon>Alphaproteobacteria</taxon>
        <taxon>Hyphomicrobiales</taxon>
        <taxon>Afifellaceae</taxon>
        <taxon>Faunimonas</taxon>
    </lineage>
</organism>
<dbReference type="InterPro" id="IPR000577">
    <property type="entry name" value="Carb_kinase_FGGY"/>
</dbReference>
<dbReference type="GO" id="GO:0005524">
    <property type="term" value="F:ATP binding"/>
    <property type="evidence" value="ECO:0007669"/>
    <property type="project" value="UniProtKB-UniRule"/>
</dbReference>
<evidence type="ECO:0000256" key="9">
    <source>
        <dbReference type="RuleBase" id="RU364073"/>
    </source>
</evidence>
<keyword evidence="4 8" id="KW-0547">Nucleotide-binding</keyword>
<dbReference type="PANTHER" id="PTHR43095">
    <property type="entry name" value="SUGAR KINASE"/>
    <property type="match status" value="1"/>
</dbReference>
<dbReference type="AlphaFoldDB" id="A0A1H9KWC4"/>
<protein>
    <recommendedName>
        <fullName evidence="8 9">Xylulose kinase</fullName>
        <shortName evidence="8 9">Xylulokinase</shortName>
        <ecNumber evidence="8 9">2.7.1.17</ecNumber>
    </recommendedName>
</protein>
<dbReference type="RefSeq" id="WP_092497523.1">
    <property type="nucleotide sequence ID" value="NZ_FOFG01000010.1"/>
</dbReference>
<accession>A0A1H9KWC4</accession>
<dbReference type="NCBIfam" id="TIGR01312">
    <property type="entry name" value="XylB"/>
    <property type="match status" value="1"/>
</dbReference>
<dbReference type="PROSITE" id="PS00933">
    <property type="entry name" value="FGGY_KINASES_1"/>
    <property type="match status" value="1"/>
</dbReference>
<dbReference type="OrthoDB" id="9805576at2"/>
<feature type="site" description="Important for activity" evidence="8">
    <location>
        <position position="6"/>
    </location>
</feature>
<evidence type="ECO:0000256" key="5">
    <source>
        <dbReference type="ARBA" id="ARBA00022777"/>
    </source>
</evidence>